<gene>
    <name evidence="1" type="ORF">ISF6_3378</name>
</gene>
<evidence type="ECO:0000313" key="1">
    <source>
        <dbReference type="EMBL" id="GAP37523.1"/>
    </source>
</evidence>
<organism evidence="1 2">
    <name type="scientific">Piscinibacter sakaiensis</name>
    <name type="common">Ideonella sakaiensis</name>
    <dbReference type="NCBI Taxonomy" id="1547922"/>
    <lineage>
        <taxon>Bacteria</taxon>
        <taxon>Pseudomonadati</taxon>
        <taxon>Pseudomonadota</taxon>
        <taxon>Betaproteobacteria</taxon>
        <taxon>Burkholderiales</taxon>
        <taxon>Sphaerotilaceae</taxon>
        <taxon>Piscinibacter</taxon>
    </lineage>
</organism>
<protein>
    <recommendedName>
        <fullName evidence="3">DUF937 domain-containing protein</fullName>
    </recommendedName>
</protein>
<evidence type="ECO:0008006" key="3">
    <source>
        <dbReference type="Google" id="ProtNLM"/>
    </source>
</evidence>
<proteinExistence type="predicted"/>
<name>A0A0K8P4D4_PISS1</name>
<accession>A0A0K8P4D4</accession>
<dbReference type="InterPro" id="IPR045372">
    <property type="entry name" value="YidB"/>
</dbReference>
<dbReference type="InterPro" id="IPR027405">
    <property type="entry name" value="YidB-like"/>
</dbReference>
<keyword evidence="2" id="KW-1185">Reference proteome</keyword>
<sequence>MGLFDAVAGALGGAAQGRGGQGGDALGAALGGLLGGGQGGGGQAALISAVLGLLAQGGGLSGLLEKFQRGGLGDVAGSWVGPGANLPVSAQQLESVLGGDLLGQLAGQLGLSPQAAGEQLAQLLPQAVDQLTPEGRLPDQDPLAGGLGDIGAILGRFGGR</sequence>
<dbReference type="RefSeq" id="WP_054021455.1">
    <property type="nucleotide sequence ID" value="NZ_BBYR01000048.1"/>
</dbReference>
<dbReference type="OrthoDB" id="9795283at2"/>
<dbReference type="STRING" id="1547922.ISF6_3378"/>
<dbReference type="EMBL" id="BBYR01000048">
    <property type="protein sequence ID" value="GAP37523.1"/>
    <property type="molecule type" value="Genomic_DNA"/>
</dbReference>
<comment type="caution">
    <text evidence="1">The sequence shown here is derived from an EMBL/GenBank/DDBJ whole genome shotgun (WGS) entry which is preliminary data.</text>
</comment>
<reference evidence="1 2" key="2">
    <citation type="journal article" date="2016" name="Science">
        <title>A bacterium that degrades and assimilates poly(ethylene terephthalate).</title>
        <authorList>
            <person name="Yoshida S."/>
            <person name="Hiraga K."/>
            <person name="Takehana T."/>
            <person name="Taniguchi I."/>
            <person name="Yamaji H."/>
            <person name="Maeda Y."/>
            <person name="Toyohara K."/>
            <person name="Miyamoto K."/>
            <person name="Kimura Y."/>
            <person name="Oda K."/>
        </authorList>
    </citation>
    <scope>NUCLEOTIDE SEQUENCE [LARGE SCALE GENOMIC DNA]</scope>
    <source>
        <strain evidence="2">NBRC 110686 / TISTR 2288 / 201-F6</strain>
    </source>
</reference>
<evidence type="ECO:0000313" key="2">
    <source>
        <dbReference type="Proteomes" id="UP000037660"/>
    </source>
</evidence>
<dbReference type="SUPFAM" id="SSF140804">
    <property type="entry name" value="YidB-like"/>
    <property type="match status" value="1"/>
</dbReference>
<dbReference type="Proteomes" id="UP000037660">
    <property type="component" value="Unassembled WGS sequence"/>
</dbReference>
<reference evidence="2" key="1">
    <citation type="submission" date="2015-07" db="EMBL/GenBank/DDBJ databases">
        <title>Discovery of a poly(ethylene terephthalate assimilation.</title>
        <authorList>
            <person name="Yoshida S."/>
            <person name="Hiraga K."/>
            <person name="Takehana T."/>
            <person name="Taniguchi I."/>
            <person name="Yamaji H."/>
            <person name="Maeda Y."/>
            <person name="Toyohara K."/>
            <person name="Miyamoto K."/>
            <person name="Kimura Y."/>
            <person name="Oda K."/>
        </authorList>
    </citation>
    <scope>NUCLEOTIDE SEQUENCE [LARGE SCALE GENOMIC DNA]</scope>
    <source>
        <strain evidence="2">NBRC 110686 / TISTR 2288 / 201-F6</strain>
    </source>
</reference>
<dbReference type="AlphaFoldDB" id="A0A0K8P4D4"/>
<dbReference type="Pfam" id="PF20159">
    <property type="entry name" value="YidB"/>
    <property type="match status" value="1"/>
</dbReference>
<dbReference type="Gene3D" id="1.10.10.690">
    <property type="entry name" value="YidB-like"/>
    <property type="match status" value="1"/>
</dbReference>